<feature type="transmembrane region" description="Helical" evidence="2">
    <location>
        <begin position="549"/>
        <end position="570"/>
    </location>
</feature>
<keyword evidence="2" id="KW-1133">Transmembrane helix</keyword>
<sequence length="630" mass="71016">MDGKNRAASSYLSPGNPPADKEQNDPLAQVFHNACSYNFFAMAELLHRLAKGEKGTPELSLRDDPAQETLRFSADASLAFPCSDISALKRDTSGAFRMTTTFMGLQGSQSPLPGYYLDHLAWKAVHEQSPVGDFLDMFSHRLTQFVWHIWRKYRYHISFRNGGVDAFSQRMYSLVGLGHRQLRDKLAINHSKMLAYSGILANPGRSPEESPENKTGIVRCDLIDCANNFKEITTMPARSLCQNFLNNILAPLHLYRQKSLIDATNAVINGASLTLTSIGRHLTGTASVKNKIKRVDRLLGNRHLQNEVSTIFQRITQKITRGMSRVVILIDWSAYHASRFQLLRASLACDGRSLPLMSCVVPSSQTANADVHERFLESLAECFSPGTDVIVITDAGFQGRWFQQLRSRGWTYICRVLGNHYYNVGNGWEKVSDSGTKASTTAIYLGEGLLGRDKNAQHEGHFYLYKSKPKGRRFKRSKERATRPSVTAKARTAGKSPWFIFTNSTEFSPKQVMKLYSRRMQIEQNFRDEKNPRWGFGLRFGASHSSGRVTVLSLIATLASIIMWLSGFSLENKGIHHKYQANTVKHRRVISLLKLAENVIRHSPLILNTLSLDAGLKVLQQRYTNMIMVY</sequence>
<dbReference type="Proteomes" id="UP000254219">
    <property type="component" value="Unassembled WGS sequence"/>
</dbReference>
<dbReference type="GO" id="GO:0004803">
    <property type="term" value="F:transposase activity"/>
    <property type="evidence" value="ECO:0007669"/>
    <property type="project" value="InterPro"/>
</dbReference>
<gene>
    <name evidence="4" type="ORF">NCTC11181_01296</name>
</gene>
<keyword evidence="2" id="KW-0472">Membrane</keyword>
<dbReference type="GO" id="GO:0003677">
    <property type="term" value="F:DNA binding"/>
    <property type="evidence" value="ECO:0007669"/>
    <property type="project" value="InterPro"/>
</dbReference>
<dbReference type="PANTHER" id="PTHR35404">
    <property type="entry name" value="TRANSPOSASE OF TN10"/>
    <property type="match status" value="1"/>
</dbReference>
<dbReference type="Pfam" id="PF01609">
    <property type="entry name" value="DDE_Tnp_1"/>
    <property type="match status" value="1"/>
</dbReference>
<keyword evidence="2" id="KW-0812">Transmembrane</keyword>
<dbReference type="SUPFAM" id="SSF53098">
    <property type="entry name" value="Ribonuclease H-like"/>
    <property type="match status" value="1"/>
</dbReference>
<feature type="domain" description="Transposase IS4-like" evidence="3">
    <location>
        <begin position="332"/>
        <end position="536"/>
    </location>
</feature>
<proteinExistence type="predicted"/>
<evidence type="ECO:0000313" key="4">
    <source>
        <dbReference type="EMBL" id="STD36876.1"/>
    </source>
</evidence>
<dbReference type="InterPro" id="IPR010732">
    <property type="entry name" value="T6SS_TssG-like"/>
</dbReference>
<dbReference type="NCBIfam" id="TIGR03347">
    <property type="entry name" value="VI_chp_1"/>
    <property type="match status" value="1"/>
</dbReference>
<reference evidence="4 5" key="1">
    <citation type="submission" date="2018-06" db="EMBL/GenBank/DDBJ databases">
        <authorList>
            <consortium name="Pathogen Informatics"/>
            <person name="Doyle S."/>
        </authorList>
    </citation>
    <scope>NUCLEOTIDE SEQUENCE [LARGE SCALE GENOMIC DNA]</scope>
    <source>
        <strain evidence="4 5">NCTC11181</strain>
    </source>
</reference>
<evidence type="ECO:0000313" key="5">
    <source>
        <dbReference type="Proteomes" id="UP000254219"/>
    </source>
</evidence>
<dbReference type="InterPro" id="IPR047658">
    <property type="entry name" value="IS4-like_transpos"/>
</dbReference>
<organism evidence="4 5">
    <name type="scientific">Escherichia coli</name>
    <dbReference type="NCBI Taxonomy" id="562"/>
    <lineage>
        <taxon>Bacteria</taxon>
        <taxon>Pseudomonadati</taxon>
        <taxon>Pseudomonadota</taxon>
        <taxon>Gammaproteobacteria</taxon>
        <taxon>Enterobacterales</taxon>
        <taxon>Enterobacteriaceae</taxon>
        <taxon>Escherichia</taxon>
    </lineage>
</organism>
<dbReference type="InterPro" id="IPR012337">
    <property type="entry name" value="RNaseH-like_sf"/>
</dbReference>
<evidence type="ECO:0000256" key="2">
    <source>
        <dbReference type="SAM" id="Phobius"/>
    </source>
</evidence>
<name>A0A0M1UCT0_ECOLX</name>
<dbReference type="Pfam" id="PF06996">
    <property type="entry name" value="T6SS_TssG"/>
    <property type="match status" value="1"/>
</dbReference>
<feature type="region of interest" description="Disordered" evidence="1">
    <location>
        <begin position="1"/>
        <end position="24"/>
    </location>
</feature>
<dbReference type="PANTHER" id="PTHR35404:SF8">
    <property type="entry name" value="TRANSPOSASE OF TN10"/>
    <property type="match status" value="1"/>
</dbReference>
<accession>A0A0M1UCT0</accession>
<dbReference type="EMBL" id="UFYN01000002">
    <property type="protein sequence ID" value="STD36876.1"/>
    <property type="molecule type" value="Genomic_DNA"/>
</dbReference>
<dbReference type="NCBIfam" id="NF033591">
    <property type="entry name" value="transpos_IS4_2"/>
    <property type="match status" value="1"/>
</dbReference>
<dbReference type="GO" id="GO:0006313">
    <property type="term" value="P:DNA transposition"/>
    <property type="evidence" value="ECO:0007669"/>
    <property type="project" value="InterPro"/>
</dbReference>
<protein>
    <submittedName>
        <fullName evidence="4">Type VI secretion protein</fullName>
    </submittedName>
</protein>
<evidence type="ECO:0000256" key="1">
    <source>
        <dbReference type="SAM" id="MobiDB-lite"/>
    </source>
</evidence>
<dbReference type="AlphaFoldDB" id="A0A0M1UCT0"/>
<dbReference type="InterPro" id="IPR002559">
    <property type="entry name" value="Transposase_11"/>
</dbReference>
<evidence type="ECO:0000259" key="3">
    <source>
        <dbReference type="Pfam" id="PF01609"/>
    </source>
</evidence>